<feature type="transmembrane region" description="Helical" evidence="2">
    <location>
        <begin position="12"/>
        <end position="31"/>
    </location>
</feature>
<proteinExistence type="predicted"/>
<gene>
    <name evidence="3" type="ORF">MNBD_GAMMA07-413</name>
</gene>
<dbReference type="AlphaFoldDB" id="A0A3B0XI34"/>
<name>A0A3B0XI34_9ZZZZ</name>
<evidence type="ECO:0000313" key="3">
    <source>
        <dbReference type="EMBL" id="VAW55634.1"/>
    </source>
</evidence>
<evidence type="ECO:0000256" key="2">
    <source>
        <dbReference type="SAM" id="Phobius"/>
    </source>
</evidence>
<keyword evidence="1" id="KW-0175">Coiled coil</keyword>
<feature type="non-terminal residue" evidence="3">
    <location>
        <position position="229"/>
    </location>
</feature>
<accession>A0A3B0XI34</accession>
<keyword evidence="2" id="KW-0472">Membrane</keyword>
<protein>
    <submittedName>
        <fullName evidence="3">Uncharacterized protein</fullName>
    </submittedName>
</protein>
<evidence type="ECO:0000256" key="1">
    <source>
        <dbReference type="SAM" id="Coils"/>
    </source>
</evidence>
<organism evidence="3">
    <name type="scientific">hydrothermal vent metagenome</name>
    <dbReference type="NCBI Taxonomy" id="652676"/>
    <lineage>
        <taxon>unclassified sequences</taxon>
        <taxon>metagenomes</taxon>
        <taxon>ecological metagenomes</taxon>
    </lineage>
</organism>
<sequence length="229" mass="26292">MNTKPSTHPTWLIWSITLLGISSAFIVFVIYSPANTDSNNLIAQDKPIAINKNSDLNKDSEIWNMQQKIILQLITIKKQSRESMKEILLIKEAQELMQENINKQDNLHEDTLTENLTEKKEEIQESEETMLAQQQEYVQSIDDFFVSQNEDSIWTNQVTNDFETVFESHSDQLVLHDISCGNSICKLNASINTDQLEMSEPVQLDRLINGEAKWSGQSFYQMDTETGDV</sequence>
<reference evidence="3" key="1">
    <citation type="submission" date="2018-06" db="EMBL/GenBank/DDBJ databases">
        <authorList>
            <person name="Zhirakovskaya E."/>
        </authorList>
    </citation>
    <scope>NUCLEOTIDE SEQUENCE</scope>
</reference>
<feature type="coiled-coil region" evidence="1">
    <location>
        <begin position="90"/>
        <end position="136"/>
    </location>
</feature>
<keyword evidence="2" id="KW-1133">Transmembrane helix</keyword>
<keyword evidence="2" id="KW-0812">Transmembrane</keyword>
<dbReference type="EMBL" id="UOFF01000101">
    <property type="protein sequence ID" value="VAW55634.1"/>
    <property type="molecule type" value="Genomic_DNA"/>
</dbReference>